<dbReference type="InterPro" id="IPR036890">
    <property type="entry name" value="HATPase_C_sf"/>
</dbReference>
<evidence type="ECO:0000259" key="7">
    <source>
        <dbReference type="PROSITE" id="PS50112"/>
    </source>
</evidence>
<feature type="domain" description="Response regulatory" evidence="6">
    <location>
        <begin position="555"/>
        <end position="665"/>
    </location>
</feature>
<dbReference type="PROSITE" id="PS50110">
    <property type="entry name" value="RESPONSE_REGULATORY"/>
    <property type="match status" value="1"/>
</dbReference>
<dbReference type="InterPro" id="IPR004358">
    <property type="entry name" value="Sig_transdc_His_kin-like_C"/>
</dbReference>
<keyword evidence="9" id="KW-0808">Transferase</keyword>
<comment type="catalytic activity">
    <reaction evidence="1">
        <text>ATP + protein L-histidine = ADP + protein N-phospho-L-histidine.</text>
        <dbReference type="EC" id="2.7.13.3"/>
    </reaction>
</comment>
<dbReference type="SUPFAM" id="SSF52172">
    <property type="entry name" value="CheY-like"/>
    <property type="match status" value="1"/>
</dbReference>
<dbReference type="Gene3D" id="1.10.287.130">
    <property type="match status" value="1"/>
</dbReference>
<accession>A0A2N4UJV9</accession>
<dbReference type="Pfam" id="PF00512">
    <property type="entry name" value="HisKA"/>
    <property type="match status" value="1"/>
</dbReference>
<dbReference type="Pfam" id="PF02518">
    <property type="entry name" value="HATPase_c"/>
    <property type="match status" value="1"/>
</dbReference>
<dbReference type="SUPFAM" id="SSF55785">
    <property type="entry name" value="PYP-like sensor domain (PAS domain)"/>
    <property type="match status" value="2"/>
</dbReference>
<protein>
    <recommendedName>
        <fullName evidence="2">histidine kinase</fullName>
        <ecNumber evidence="2">2.7.13.3</ecNumber>
    </recommendedName>
</protein>
<name>A0A2N4UJV9_9BURK</name>
<dbReference type="Pfam" id="PF13426">
    <property type="entry name" value="PAS_9"/>
    <property type="match status" value="2"/>
</dbReference>
<sequence>MRSTKRTRKRITMQNDAMKQGDQGYARTADALLRESQFERLVHAIKDYAIYLLDQEGHIVSWNTGAERFKGYAASEIIGRHFSCLYTEEDRNAGLPARALAIASEQGRYEVEGLRVRKDGSQFWASIVIDPVLDDKGVLIGYAKVARDLTEKKAAEQALFESEQRFRLLVHGIRDYAIYMLDPNGYVTDWNVGAKLIHGYHSDEITGRHFSCFYMQEDRDRGEPERSLAIALQQNTFQEEGWRVRKDGSRFWACIVIDPIYSETGKLIGFAKVTRDFTERRRAQEELDRQKDILSHTQKLEAIGRITGGVAHDFNNLLTIISSAADLLGIAGLTAEKRSKYVQIIADTAGRAALLTQQLLAFAREQPLHPEAFDIASRVQGLKHVIEMTVGAGVNVNVALPADLWPIHADASQFETAVLNLVINARDAMSAGGTLDIGARNATSLPSLHRDVGDAGIAGDFVALTIRDTGCGIAPALIDQIFEPFFTTKEVNKGTGLGLSQVYGFAKQSGGEVSVESEVGNGTSFTLYLPCAKAAIRSTTSKAIADTPKTVASTHVLLVEDNELVGEFAQTVLSEVGHYVTWVVDGEAALDVLETQRSRYDLVLSDVVMPGINGIELGKEIRRRWPDLRVVLSSGYSQALVHESDHGFEFLQKPYTLDRLLAVIR</sequence>
<dbReference type="InterPro" id="IPR011006">
    <property type="entry name" value="CheY-like_superfamily"/>
</dbReference>
<dbReference type="SUPFAM" id="SSF47384">
    <property type="entry name" value="Homodimeric domain of signal transducing histidine kinase"/>
    <property type="match status" value="1"/>
</dbReference>
<dbReference type="Gene3D" id="3.30.565.10">
    <property type="entry name" value="Histidine kinase-like ATPase, C-terminal domain"/>
    <property type="match status" value="1"/>
</dbReference>
<dbReference type="PRINTS" id="PR00344">
    <property type="entry name" value="BCTRLSENSOR"/>
</dbReference>
<evidence type="ECO:0000256" key="3">
    <source>
        <dbReference type="ARBA" id="ARBA00022553"/>
    </source>
</evidence>
<evidence type="ECO:0000259" key="8">
    <source>
        <dbReference type="PROSITE" id="PS50113"/>
    </source>
</evidence>
<dbReference type="Pfam" id="PF00072">
    <property type="entry name" value="Response_reg"/>
    <property type="match status" value="1"/>
</dbReference>
<dbReference type="PANTHER" id="PTHR43065">
    <property type="entry name" value="SENSOR HISTIDINE KINASE"/>
    <property type="match status" value="1"/>
</dbReference>
<dbReference type="SMART" id="SM00448">
    <property type="entry name" value="REC"/>
    <property type="match status" value="1"/>
</dbReference>
<keyword evidence="3 4" id="KW-0597">Phosphoprotein</keyword>
<dbReference type="EC" id="2.7.13.3" evidence="2"/>
<dbReference type="InterPro" id="IPR003661">
    <property type="entry name" value="HisK_dim/P_dom"/>
</dbReference>
<dbReference type="SMART" id="SM00387">
    <property type="entry name" value="HATPase_c"/>
    <property type="match status" value="1"/>
</dbReference>
<evidence type="ECO:0000259" key="5">
    <source>
        <dbReference type="PROSITE" id="PS50109"/>
    </source>
</evidence>
<dbReference type="Proteomes" id="UP000234328">
    <property type="component" value="Unassembled WGS sequence"/>
</dbReference>
<comment type="caution">
    <text evidence="9">The sequence shown here is derived from an EMBL/GenBank/DDBJ whole genome shotgun (WGS) entry which is preliminary data.</text>
</comment>
<evidence type="ECO:0000256" key="4">
    <source>
        <dbReference type="PROSITE-ProRule" id="PRU00169"/>
    </source>
</evidence>
<dbReference type="SMART" id="SM00086">
    <property type="entry name" value="PAC"/>
    <property type="match status" value="2"/>
</dbReference>
<feature type="modified residue" description="4-aspartylphosphate" evidence="4">
    <location>
        <position position="606"/>
    </location>
</feature>
<dbReference type="InterPro" id="IPR001610">
    <property type="entry name" value="PAC"/>
</dbReference>
<feature type="domain" description="PAC" evidence="8">
    <location>
        <begin position="237"/>
        <end position="289"/>
    </location>
</feature>
<feature type="domain" description="PAC" evidence="8">
    <location>
        <begin position="109"/>
        <end position="161"/>
    </location>
</feature>
<dbReference type="InterPro" id="IPR003594">
    <property type="entry name" value="HATPase_dom"/>
</dbReference>
<proteinExistence type="predicted"/>
<dbReference type="InterPro" id="IPR005467">
    <property type="entry name" value="His_kinase_dom"/>
</dbReference>
<dbReference type="CDD" id="cd00130">
    <property type="entry name" value="PAS"/>
    <property type="match status" value="2"/>
</dbReference>
<feature type="domain" description="PAS" evidence="7">
    <location>
        <begin position="34"/>
        <end position="92"/>
    </location>
</feature>
<dbReference type="InterPro" id="IPR000700">
    <property type="entry name" value="PAS-assoc_C"/>
</dbReference>
<evidence type="ECO:0000259" key="6">
    <source>
        <dbReference type="PROSITE" id="PS50110"/>
    </source>
</evidence>
<dbReference type="PROSITE" id="PS50113">
    <property type="entry name" value="PAC"/>
    <property type="match status" value="2"/>
</dbReference>
<dbReference type="Gene3D" id="3.30.450.20">
    <property type="entry name" value="PAS domain"/>
    <property type="match status" value="2"/>
</dbReference>
<dbReference type="InterPro" id="IPR001789">
    <property type="entry name" value="Sig_transdc_resp-reg_receiver"/>
</dbReference>
<evidence type="ECO:0000256" key="2">
    <source>
        <dbReference type="ARBA" id="ARBA00012438"/>
    </source>
</evidence>
<dbReference type="InterPro" id="IPR035965">
    <property type="entry name" value="PAS-like_dom_sf"/>
</dbReference>
<keyword evidence="9" id="KW-0418">Kinase</keyword>
<dbReference type="SUPFAM" id="SSF55874">
    <property type="entry name" value="ATPase domain of HSP90 chaperone/DNA topoisomerase II/histidine kinase"/>
    <property type="match status" value="1"/>
</dbReference>
<evidence type="ECO:0000313" key="10">
    <source>
        <dbReference type="Proteomes" id="UP000234328"/>
    </source>
</evidence>
<feature type="domain" description="PAS" evidence="7">
    <location>
        <begin position="162"/>
        <end position="235"/>
    </location>
</feature>
<dbReference type="GO" id="GO:0000155">
    <property type="term" value="F:phosphorelay sensor kinase activity"/>
    <property type="evidence" value="ECO:0007669"/>
    <property type="project" value="InterPro"/>
</dbReference>
<dbReference type="CDD" id="cd00082">
    <property type="entry name" value="HisKA"/>
    <property type="match status" value="1"/>
</dbReference>
<dbReference type="SMART" id="SM00388">
    <property type="entry name" value="HisKA"/>
    <property type="match status" value="1"/>
</dbReference>
<dbReference type="NCBIfam" id="TIGR00229">
    <property type="entry name" value="sensory_box"/>
    <property type="match status" value="2"/>
</dbReference>
<evidence type="ECO:0000313" key="9">
    <source>
        <dbReference type="EMBL" id="PLC55299.1"/>
    </source>
</evidence>
<dbReference type="PANTHER" id="PTHR43065:SF49">
    <property type="entry name" value="HISTIDINE KINASE"/>
    <property type="match status" value="1"/>
</dbReference>
<dbReference type="PROSITE" id="PS50109">
    <property type="entry name" value="HIS_KIN"/>
    <property type="match status" value="1"/>
</dbReference>
<organism evidence="9 10">
    <name type="scientific">Pollutimonas nitritireducens</name>
    <dbReference type="NCBI Taxonomy" id="2045209"/>
    <lineage>
        <taxon>Bacteria</taxon>
        <taxon>Pseudomonadati</taxon>
        <taxon>Pseudomonadota</taxon>
        <taxon>Betaproteobacteria</taxon>
        <taxon>Burkholderiales</taxon>
        <taxon>Alcaligenaceae</taxon>
        <taxon>Pollutimonas</taxon>
    </lineage>
</organism>
<feature type="domain" description="Histidine kinase" evidence="5">
    <location>
        <begin position="309"/>
        <end position="533"/>
    </location>
</feature>
<dbReference type="InterPro" id="IPR000014">
    <property type="entry name" value="PAS"/>
</dbReference>
<dbReference type="PROSITE" id="PS50112">
    <property type="entry name" value="PAS"/>
    <property type="match status" value="2"/>
</dbReference>
<keyword evidence="10" id="KW-1185">Reference proteome</keyword>
<dbReference type="InterPro" id="IPR036097">
    <property type="entry name" value="HisK_dim/P_sf"/>
</dbReference>
<dbReference type="SMART" id="SM00091">
    <property type="entry name" value="PAS"/>
    <property type="match status" value="2"/>
</dbReference>
<dbReference type="AlphaFoldDB" id="A0A2N4UJV9"/>
<gene>
    <name evidence="9" type="ORF">CR155_03600</name>
</gene>
<evidence type="ECO:0000256" key="1">
    <source>
        <dbReference type="ARBA" id="ARBA00000085"/>
    </source>
</evidence>
<reference evidence="9 10" key="1">
    <citation type="submission" date="2017-10" db="EMBL/GenBank/DDBJ databases">
        <title>Two draft genome sequences of Pusillimonas sp. strains isolated from a nitrate- and radionuclide-contaminated groundwater in Russia.</title>
        <authorList>
            <person name="Grouzdev D.S."/>
            <person name="Tourova T.P."/>
            <person name="Goeva M.A."/>
            <person name="Babich T.L."/>
            <person name="Sokolova D.S."/>
            <person name="Abdullin R."/>
            <person name="Poltaraus A.B."/>
            <person name="Toshchakov S.V."/>
            <person name="Nazina T.N."/>
        </authorList>
    </citation>
    <scope>NUCLEOTIDE SEQUENCE [LARGE SCALE GENOMIC DNA]</scope>
    <source>
        <strain evidence="9 10">JR1/69-2-13</strain>
    </source>
</reference>
<dbReference type="EMBL" id="PDNV01000002">
    <property type="protein sequence ID" value="PLC55299.1"/>
    <property type="molecule type" value="Genomic_DNA"/>
</dbReference>
<dbReference type="Gene3D" id="3.40.50.2300">
    <property type="match status" value="1"/>
</dbReference>